<comment type="caution">
    <text evidence="18">The sequence shown here is derived from an EMBL/GenBank/DDBJ whole genome shotgun (WGS) entry which is preliminary data.</text>
</comment>
<feature type="domain" description="U-box" evidence="17">
    <location>
        <begin position="1"/>
        <end position="72"/>
    </location>
</feature>
<dbReference type="PANTHER" id="PTHR43995:SF1">
    <property type="entry name" value="PRE-MRNA-PROCESSING FACTOR 19"/>
    <property type="match status" value="1"/>
</dbReference>
<dbReference type="InterPro" id="IPR001680">
    <property type="entry name" value="WD40_rpt"/>
</dbReference>
<dbReference type="GO" id="GO:0000974">
    <property type="term" value="C:Prp19 complex"/>
    <property type="evidence" value="ECO:0007669"/>
    <property type="project" value="UniProtKB-UniRule"/>
</dbReference>
<comment type="pathway">
    <text evidence="2 15">Protein modification; protein ubiquitination.</text>
</comment>
<comment type="similarity">
    <text evidence="3 15">Belongs to the WD repeat PRP19 family.</text>
</comment>
<comment type="subunit">
    <text evidence="15">Homotetramer.</text>
</comment>
<dbReference type="EC" id="2.3.2.27" evidence="15"/>
<evidence type="ECO:0000256" key="2">
    <source>
        <dbReference type="ARBA" id="ARBA00004906"/>
    </source>
</evidence>
<evidence type="ECO:0000256" key="6">
    <source>
        <dbReference type="ARBA" id="ARBA00022679"/>
    </source>
</evidence>
<dbReference type="Proteomes" id="UP000757232">
    <property type="component" value="Unassembled WGS sequence"/>
</dbReference>
<comment type="catalytic activity">
    <reaction evidence="15">
        <text>S-ubiquitinyl-[E2 ubiquitin-conjugating enzyme]-L-cysteine + [acceptor protein]-L-lysine = [E2 ubiquitin-conjugating enzyme]-L-cysteine + N(6)-ubiquitinyl-[acceptor protein]-L-lysine.</text>
        <dbReference type="EC" id="2.3.2.27"/>
    </reaction>
</comment>
<dbReference type="Gene3D" id="2.130.10.10">
    <property type="entry name" value="YVTN repeat-like/Quinoprotein amine dehydrogenase"/>
    <property type="match status" value="1"/>
</dbReference>
<protein>
    <recommendedName>
        <fullName evidence="15">Pre-mRNA-processing factor 19</fullName>
        <ecNumber evidence="15">2.3.2.27</ecNumber>
    </recommendedName>
</protein>
<keyword evidence="10 15" id="KW-0833">Ubl conjugation pathway</keyword>
<dbReference type="Pfam" id="PF08606">
    <property type="entry name" value="Prp19"/>
    <property type="match status" value="1"/>
</dbReference>
<dbReference type="InterPro" id="IPR003613">
    <property type="entry name" value="Ubox_domain"/>
</dbReference>
<evidence type="ECO:0000259" key="17">
    <source>
        <dbReference type="PROSITE" id="PS51698"/>
    </source>
</evidence>
<evidence type="ECO:0000256" key="1">
    <source>
        <dbReference type="ARBA" id="ARBA00004123"/>
    </source>
</evidence>
<evidence type="ECO:0000256" key="14">
    <source>
        <dbReference type="PROSITE-ProRule" id="PRU00221"/>
    </source>
</evidence>
<accession>A0A9Q5I3T0</accession>
<evidence type="ECO:0000256" key="3">
    <source>
        <dbReference type="ARBA" id="ARBA00006388"/>
    </source>
</evidence>
<dbReference type="OrthoDB" id="687049at2759"/>
<evidence type="ECO:0000256" key="7">
    <source>
        <dbReference type="ARBA" id="ARBA00022728"/>
    </source>
</evidence>
<dbReference type="InterPro" id="IPR038959">
    <property type="entry name" value="Prp19"/>
</dbReference>
<dbReference type="FunFam" id="3.30.40.10:FF:000027">
    <property type="entry name" value="Pre-mRNA-processing factor 19, putative"/>
    <property type="match status" value="1"/>
</dbReference>
<name>A0A9Q5I3T0_SANBA</name>
<dbReference type="GO" id="GO:0006281">
    <property type="term" value="P:DNA repair"/>
    <property type="evidence" value="ECO:0007669"/>
    <property type="project" value="UniProtKB-KW"/>
</dbReference>
<dbReference type="CDD" id="cd16656">
    <property type="entry name" value="RING-Ubox_PRP19"/>
    <property type="match status" value="1"/>
</dbReference>
<dbReference type="InterPro" id="IPR015943">
    <property type="entry name" value="WD40/YVTN_repeat-like_dom_sf"/>
</dbReference>
<dbReference type="SUPFAM" id="SSF50978">
    <property type="entry name" value="WD40 repeat-like"/>
    <property type="match status" value="1"/>
</dbReference>
<feature type="region of interest" description="Disordered" evidence="16">
    <location>
        <begin position="146"/>
        <end position="199"/>
    </location>
</feature>
<reference evidence="18" key="1">
    <citation type="submission" date="2016-06" db="EMBL/GenBank/DDBJ databases">
        <title>Draft Genome sequence of the fungus Inonotus baumii.</title>
        <authorList>
            <person name="Zhu H."/>
            <person name="Lin W."/>
        </authorList>
    </citation>
    <scope>NUCLEOTIDE SEQUENCE</scope>
    <source>
        <strain evidence="18">821</strain>
    </source>
</reference>
<dbReference type="GO" id="GO:0061630">
    <property type="term" value="F:ubiquitin protein ligase activity"/>
    <property type="evidence" value="ECO:0007669"/>
    <property type="project" value="UniProtKB-UniRule"/>
</dbReference>
<keyword evidence="7 15" id="KW-0747">Spliceosome</keyword>
<evidence type="ECO:0000256" key="5">
    <source>
        <dbReference type="ARBA" id="ARBA00022664"/>
    </source>
</evidence>
<keyword evidence="4 14" id="KW-0853">WD repeat</keyword>
<dbReference type="SMART" id="SM00504">
    <property type="entry name" value="Ubox"/>
    <property type="match status" value="1"/>
</dbReference>
<dbReference type="Pfam" id="PF04564">
    <property type="entry name" value="U-box"/>
    <property type="match status" value="1"/>
</dbReference>
<feature type="repeat" description="WD" evidence="14">
    <location>
        <begin position="397"/>
        <end position="431"/>
    </location>
</feature>
<dbReference type="SMART" id="SM00320">
    <property type="entry name" value="WD40"/>
    <property type="match status" value="5"/>
</dbReference>
<evidence type="ECO:0000256" key="12">
    <source>
        <dbReference type="ARBA" id="ARBA00023204"/>
    </source>
</evidence>
<dbReference type="GO" id="GO:0071006">
    <property type="term" value="C:U2-type catalytic step 1 spliceosome"/>
    <property type="evidence" value="ECO:0007669"/>
    <property type="project" value="TreeGrafter"/>
</dbReference>
<organism evidence="18 19">
    <name type="scientific">Sanghuangporus baumii</name>
    <name type="common">Phellinus baumii</name>
    <dbReference type="NCBI Taxonomy" id="108892"/>
    <lineage>
        <taxon>Eukaryota</taxon>
        <taxon>Fungi</taxon>
        <taxon>Dikarya</taxon>
        <taxon>Basidiomycota</taxon>
        <taxon>Agaricomycotina</taxon>
        <taxon>Agaricomycetes</taxon>
        <taxon>Hymenochaetales</taxon>
        <taxon>Hymenochaetaceae</taxon>
        <taxon>Sanghuangporus</taxon>
    </lineage>
</organism>
<dbReference type="GO" id="GO:0070534">
    <property type="term" value="P:protein K63-linked ubiquitination"/>
    <property type="evidence" value="ECO:0007669"/>
    <property type="project" value="UniProtKB-UniRule"/>
</dbReference>
<dbReference type="InterPro" id="IPR013915">
    <property type="entry name" value="Prp19_cc"/>
</dbReference>
<evidence type="ECO:0000256" key="16">
    <source>
        <dbReference type="SAM" id="MobiDB-lite"/>
    </source>
</evidence>
<keyword evidence="5 15" id="KW-0507">mRNA processing</keyword>
<dbReference type="Gene3D" id="3.30.40.10">
    <property type="entry name" value="Zinc/RING finger domain, C3HC4 (zinc finger)"/>
    <property type="match status" value="1"/>
</dbReference>
<dbReference type="GO" id="GO:0000398">
    <property type="term" value="P:mRNA splicing, via spliceosome"/>
    <property type="evidence" value="ECO:0007669"/>
    <property type="project" value="InterPro"/>
</dbReference>
<dbReference type="InterPro" id="IPR013083">
    <property type="entry name" value="Znf_RING/FYVE/PHD"/>
</dbReference>
<evidence type="ECO:0000256" key="10">
    <source>
        <dbReference type="ARBA" id="ARBA00022786"/>
    </source>
</evidence>
<evidence type="ECO:0000256" key="15">
    <source>
        <dbReference type="RuleBase" id="RU367101"/>
    </source>
</evidence>
<keyword evidence="13 15" id="KW-0539">Nucleus</keyword>
<feature type="repeat" description="WD" evidence="14">
    <location>
        <begin position="254"/>
        <end position="298"/>
    </location>
</feature>
<dbReference type="EMBL" id="LNZH02000102">
    <property type="protein sequence ID" value="OCB91182.1"/>
    <property type="molecule type" value="Genomic_DNA"/>
</dbReference>
<dbReference type="AlphaFoldDB" id="A0A9Q5I3T0"/>
<dbReference type="Pfam" id="PF00400">
    <property type="entry name" value="WD40"/>
    <property type="match status" value="1"/>
</dbReference>
<evidence type="ECO:0000256" key="11">
    <source>
        <dbReference type="ARBA" id="ARBA00023187"/>
    </source>
</evidence>
<keyword evidence="11 15" id="KW-0508">mRNA splicing</keyword>
<evidence type="ECO:0000256" key="4">
    <source>
        <dbReference type="ARBA" id="ARBA00022574"/>
    </source>
</evidence>
<keyword evidence="19" id="KW-1185">Reference proteome</keyword>
<keyword evidence="8" id="KW-0677">Repeat</keyword>
<gene>
    <name evidence="18" type="ORF">A7U60_g1590</name>
</gene>
<proteinExistence type="inferred from homology"/>
<dbReference type="InterPro" id="IPR036322">
    <property type="entry name" value="WD40_repeat_dom_sf"/>
</dbReference>
<evidence type="ECO:0000256" key="13">
    <source>
        <dbReference type="ARBA" id="ARBA00023242"/>
    </source>
</evidence>
<evidence type="ECO:0000313" key="18">
    <source>
        <dbReference type="EMBL" id="OCB91182.1"/>
    </source>
</evidence>
<dbReference type="PANTHER" id="PTHR43995">
    <property type="entry name" value="PRE-MRNA-PROCESSING FACTOR 19"/>
    <property type="match status" value="1"/>
</dbReference>
<sequence>MSFFCSLSGEPPQDPVVSSKSGHVYERRLILKYIADNGTDPITGDKLEEADLVSVKASPKAVPPRPPQLTSIPALLHSLQNEWDALVLETFALKQQYNSVRQQLSHALYAQDAATRVVARLIKERDAAREALANVQATIGVAPSAQAGGDVEMKDQTAEEAPGLPKEVVEKVDETNSALSSQRRKRKPGPGHATPAQVKKYAAKHTIPSLHSASPAGINSLALSKTETGLFATGGNDKIVQLYDRNADKVVATLKGHTKRVNHVALREVEGSPRIVLSASADKTARVWALDSASGEYAPRQTVKMHKGDVTGLFVHPIQTIFGLASLDRTYSVHDLTNFSPIFQSAAGEDAYTAASIHPDGVLLGLGTPGSTIQIYDIRSGALAATLTPESSTPFTVSTLSFSENGYHLLAPDSTSSVAIWDLRKQTRATSINLGDNFKINKAIYDTSAQFFGIAGNEGGRAFAHKSWEELARFEEGGEMSDIVFGELGKEVWGVTGREVRIWGASA</sequence>
<dbReference type="PROSITE" id="PS50082">
    <property type="entry name" value="WD_REPEATS_2"/>
    <property type="match status" value="2"/>
</dbReference>
<dbReference type="GO" id="GO:0005737">
    <property type="term" value="C:cytoplasm"/>
    <property type="evidence" value="ECO:0007669"/>
    <property type="project" value="TreeGrafter"/>
</dbReference>
<keyword evidence="6 15" id="KW-0808">Transferase</keyword>
<evidence type="ECO:0000256" key="8">
    <source>
        <dbReference type="ARBA" id="ARBA00022737"/>
    </source>
</evidence>
<comment type="function">
    <text evidence="15">Ubiquitin-protein ligase which is mainly involved pre-mRNA splicing and DNA repair. Required for pre-mRNA splicing as component of the spliceosome.</text>
</comment>
<dbReference type="PROSITE" id="PS51698">
    <property type="entry name" value="U_BOX"/>
    <property type="match status" value="1"/>
</dbReference>
<keyword evidence="9 15" id="KW-0227">DNA damage</keyword>
<dbReference type="SUPFAM" id="SSF57850">
    <property type="entry name" value="RING/U-box"/>
    <property type="match status" value="1"/>
</dbReference>
<keyword evidence="12 15" id="KW-0234">DNA repair</keyword>
<evidence type="ECO:0000256" key="9">
    <source>
        <dbReference type="ARBA" id="ARBA00022763"/>
    </source>
</evidence>
<evidence type="ECO:0000313" key="19">
    <source>
        <dbReference type="Proteomes" id="UP000757232"/>
    </source>
</evidence>
<comment type="subcellular location">
    <subcellularLocation>
        <location evidence="1 15">Nucleus</location>
    </subcellularLocation>
</comment>
<dbReference type="InterPro" id="IPR055340">
    <property type="entry name" value="RING-Ubox_PRP19"/>
</dbReference>